<evidence type="ECO:0000313" key="10">
    <source>
        <dbReference type="Proteomes" id="UP000678393"/>
    </source>
</evidence>
<dbReference type="PANTHER" id="PTHR15741">
    <property type="entry name" value="BASIC HELIX-LOOP-HELIX ZIP TRANSCRIPTION FACTOR"/>
    <property type="match status" value="1"/>
</dbReference>
<evidence type="ECO:0000256" key="5">
    <source>
        <dbReference type="ARBA" id="ARBA00023242"/>
    </source>
</evidence>
<dbReference type="GO" id="GO:0046983">
    <property type="term" value="F:protein dimerization activity"/>
    <property type="evidence" value="ECO:0007669"/>
    <property type="project" value="InterPro"/>
</dbReference>
<evidence type="ECO:0000259" key="8">
    <source>
        <dbReference type="PROSITE" id="PS50888"/>
    </source>
</evidence>
<keyword evidence="10" id="KW-1185">Reference proteome</keyword>
<organism evidence="9 10">
    <name type="scientific">Candidula unifasciata</name>
    <dbReference type="NCBI Taxonomy" id="100452"/>
    <lineage>
        <taxon>Eukaryota</taxon>
        <taxon>Metazoa</taxon>
        <taxon>Spiralia</taxon>
        <taxon>Lophotrochozoa</taxon>
        <taxon>Mollusca</taxon>
        <taxon>Gastropoda</taxon>
        <taxon>Heterobranchia</taxon>
        <taxon>Euthyneura</taxon>
        <taxon>Panpulmonata</taxon>
        <taxon>Eupulmonata</taxon>
        <taxon>Stylommatophora</taxon>
        <taxon>Helicina</taxon>
        <taxon>Helicoidea</taxon>
        <taxon>Geomitridae</taxon>
        <taxon>Candidula</taxon>
    </lineage>
</organism>
<evidence type="ECO:0000256" key="6">
    <source>
        <dbReference type="SAM" id="Coils"/>
    </source>
</evidence>
<evidence type="ECO:0000256" key="3">
    <source>
        <dbReference type="ARBA" id="ARBA00023125"/>
    </source>
</evidence>
<evidence type="ECO:0000313" key="9">
    <source>
        <dbReference type="EMBL" id="CAG5114623.1"/>
    </source>
</evidence>
<gene>
    <name evidence="9" type="ORF">CUNI_LOCUS181</name>
</gene>
<dbReference type="AlphaFoldDB" id="A0A8S3YBM5"/>
<feature type="domain" description="BHLH" evidence="8">
    <location>
        <begin position="92"/>
        <end position="145"/>
    </location>
</feature>
<comment type="subcellular location">
    <subcellularLocation>
        <location evidence="1">Nucleus</location>
    </subcellularLocation>
</comment>
<accession>A0A8S3YBM5</accession>
<reference evidence="9" key="1">
    <citation type="submission" date="2021-04" db="EMBL/GenBank/DDBJ databases">
        <authorList>
            <consortium name="Molecular Ecology Group"/>
        </authorList>
    </citation>
    <scope>NUCLEOTIDE SEQUENCE</scope>
</reference>
<dbReference type="GO" id="GO:0000981">
    <property type="term" value="F:DNA-binding transcription factor activity, RNA polymerase II-specific"/>
    <property type="evidence" value="ECO:0007669"/>
    <property type="project" value="TreeGrafter"/>
</dbReference>
<sequence length="266" mass="30012">MVPLIMSVSREDNPSSAFEEFGTHLSLYDDSFHFVEKPVPAASSSPLPAVEDSKGTLPPSVFYPICKNAEDAAGQVKVKRKCGRPRNPIPRHKRESHINAEHRRRGKIQDGFRTLKGMVPKYEQSSGRDSKADILFKAVDYCKLLQNDIKELGSTIEALREEKDAVSVDIKNYKTVVPDLSLYDDSSVSLDEHYSDYVQCKSKEHWAFATFKVIMRPLFESYKLCVRGNSLAEFLQSVADWAANSLSLSNLRTGKFRCWILLSGDE</sequence>
<feature type="coiled-coil region" evidence="6">
    <location>
        <begin position="142"/>
        <end position="176"/>
    </location>
</feature>
<dbReference type="PANTHER" id="PTHR15741:SF37">
    <property type="entry name" value="LD38259P"/>
    <property type="match status" value="1"/>
</dbReference>
<keyword evidence="6" id="KW-0175">Coiled coil</keyword>
<name>A0A8S3YBM5_9EUPU</name>
<comment type="caution">
    <text evidence="9">The sequence shown here is derived from an EMBL/GenBank/DDBJ whole genome shotgun (WGS) entry which is preliminary data.</text>
</comment>
<evidence type="ECO:0000256" key="4">
    <source>
        <dbReference type="ARBA" id="ARBA00023163"/>
    </source>
</evidence>
<dbReference type="OrthoDB" id="6022628at2759"/>
<dbReference type="SUPFAM" id="SSF47459">
    <property type="entry name" value="HLH, helix-loop-helix DNA-binding domain"/>
    <property type="match status" value="1"/>
</dbReference>
<dbReference type="Pfam" id="PF00010">
    <property type="entry name" value="HLH"/>
    <property type="match status" value="1"/>
</dbReference>
<dbReference type="SMART" id="SM00353">
    <property type="entry name" value="HLH"/>
    <property type="match status" value="1"/>
</dbReference>
<dbReference type="CDD" id="cd11405">
    <property type="entry name" value="bHLHzip_MLXIP_like"/>
    <property type="match status" value="1"/>
</dbReference>
<keyword evidence="2" id="KW-0805">Transcription regulation</keyword>
<dbReference type="Proteomes" id="UP000678393">
    <property type="component" value="Unassembled WGS sequence"/>
</dbReference>
<feature type="compositionally biased region" description="Basic residues" evidence="7">
    <location>
        <begin position="80"/>
        <end position="95"/>
    </location>
</feature>
<dbReference type="GO" id="GO:0000978">
    <property type="term" value="F:RNA polymerase II cis-regulatory region sequence-specific DNA binding"/>
    <property type="evidence" value="ECO:0007669"/>
    <property type="project" value="TreeGrafter"/>
</dbReference>
<protein>
    <recommendedName>
        <fullName evidence="8">BHLH domain-containing protein</fullName>
    </recommendedName>
</protein>
<evidence type="ECO:0000256" key="2">
    <source>
        <dbReference type="ARBA" id="ARBA00023015"/>
    </source>
</evidence>
<feature type="region of interest" description="Disordered" evidence="7">
    <location>
        <begin position="80"/>
        <end position="104"/>
    </location>
</feature>
<keyword evidence="4" id="KW-0804">Transcription</keyword>
<dbReference type="Gene3D" id="4.10.280.10">
    <property type="entry name" value="Helix-loop-helix DNA-binding domain"/>
    <property type="match status" value="1"/>
</dbReference>
<keyword evidence="3" id="KW-0238">DNA-binding</keyword>
<dbReference type="InterPro" id="IPR011598">
    <property type="entry name" value="bHLH_dom"/>
</dbReference>
<evidence type="ECO:0000256" key="7">
    <source>
        <dbReference type="SAM" id="MobiDB-lite"/>
    </source>
</evidence>
<dbReference type="InterPro" id="IPR052207">
    <property type="entry name" value="Max-like/E-box_TFs"/>
</dbReference>
<dbReference type="PROSITE" id="PS50888">
    <property type="entry name" value="BHLH"/>
    <property type="match status" value="1"/>
</dbReference>
<dbReference type="GO" id="GO:0005634">
    <property type="term" value="C:nucleus"/>
    <property type="evidence" value="ECO:0007669"/>
    <property type="project" value="UniProtKB-SubCell"/>
</dbReference>
<keyword evidence="5" id="KW-0539">Nucleus</keyword>
<proteinExistence type="predicted"/>
<evidence type="ECO:0000256" key="1">
    <source>
        <dbReference type="ARBA" id="ARBA00004123"/>
    </source>
</evidence>
<dbReference type="InterPro" id="IPR036638">
    <property type="entry name" value="HLH_DNA-bd_sf"/>
</dbReference>
<dbReference type="EMBL" id="CAJHNH020000016">
    <property type="protein sequence ID" value="CAG5114623.1"/>
    <property type="molecule type" value="Genomic_DNA"/>
</dbReference>